<dbReference type="SMART" id="SM00530">
    <property type="entry name" value="HTH_XRE"/>
    <property type="match status" value="1"/>
</dbReference>
<evidence type="ECO:0000313" key="3">
    <source>
        <dbReference type="Proteomes" id="UP000243342"/>
    </source>
</evidence>
<dbReference type="OrthoDB" id="3542608at2"/>
<protein>
    <submittedName>
        <fullName evidence="2">Transcriptional regulator</fullName>
    </submittedName>
</protein>
<dbReference type="EMBL" id="MLCF01000043">
    <property type="protein sequence ID" value="OIV37789.1"/>
    <property type="molecule type" value="Genomic_DNA"/>
</dbReference>
<accession>A0A1J7BGU3</accession>
<keyword evidence="3" id="KW-1185">Reference proteome</keyword>
<dbReference type="PROSITE" id="PS50943">
    <property type="entry name" value="HTH_CROC1"/>
    <property type="match status" value="1"/>
</dbReference>
<evidence type="ECO:0000259" key="1">
    <source>
        <dbReference type="PROSITE" id="PS50943"/>
    </source>
</evidence>
<dbReference type="Proteomes" id="UP000243342">
    <property type="component" value="Unassembled WGS sequence"/>
</dbReference>
<sequence>MSSAPASDNALGEFLKARRAQVAPADVGLPPGHGRRRTPGLRREELATLAGVSVDYYTRLERGRERHPSHAVLDALAETLLLNPDERAYLCGLATRGSYRRRNPDPRPDAAERLVRPGTLRLLEALRPNPVYVVNRVNDLIAANRPGLRLIAGMDEWPAERRNMTRYLFLHPAAHTLYRDHAKLLPSSVAHLRALAGADPDAPDLVRLVGELAVKSSDFARLWERHDVRARTDGTKRFRHPEVGDLDLGYEVMSLDGTDGARMVAYHAEPGTPDHDAMVLLDMDSPSAPAREADAEPFRRHG</sequence>
<dbReference type="SUPFAM" id="SSF47413">
    <property type="entry name" value="lambda repressor-like DNA-binding domains"/>
    <property type="match status" value="1"/>
</dbReference>
<dbReference type="CDD" id="cd00093">
    <property type="entry name" value="HTH_XRE"/>
    <property type="match status" value="1"/>
</dbReference>
<gene>
    <name evidence="2" type="ORF">BIV57_09475</name>
</gene>
<name>A0A1J7BGU3_9ACTN</name>
<dbReference type="RefSeq" id="WP_071656287.1">
    <property type="nucleotide sequence ID" value="NZ_MLCF01000043.1"/>
</dbReference>
<dbReference type="InterPro" id="IPR041413">
    <property type="entry name" value="MLTR_LBD"/>
</dbReference>
<dbReference type="GO" id="GO:0003677">
    <property type="term" value="F:DNA binding"/>
    <property type="evidence" value="ECO:0007669"/>
    <property type="project" value="InterPro"/>
</dbReference>
<dbReference type="PANTHER" id="PTHR35010:SF2">
    <property type="entry name" value="BLL4672 PROTEIN"/>
    <property type="match status" value="1"/>
</dbReference>
<feature type="domain" description="HTH cro/C1-type" evidence="1">
    <location>
        <begin position="40"/>
        <end position="87"/>
    </location>
</feature>
<dbReference type="Pfam" id="PF17765">
    <property type="entry name" value="MLTR_LBD"/>
    <property type="match status" value="1"/>
</dbReference>
<dbReference type="InterPro" id="IPR001387">
    <property type="entry name" value="Cro/C1-type_HTH"/>
</dbReference>
<dbReference type="AlphaFoldDB" id="A0A1J7BGU3"/>
<comment type="caution">
    <text evidence="2">The sequence shown here is derived from an EMBL/GenBank/DDBJ whole genome shotgun (WGS) entry which is preliminary data.</text>
</comment>
<proteinExistence type="predicted"/>
<dbReference type="PANTHER" id="PTHR35010">
    <property type="entry name" value="BLL4672 PROTEIN-RELATED"/>
    <property type="match status" value="1"/>
</dbReference>
<dbReference type="Pfam" id="PF13560">
    <property type="entry name" value="HTH_31"/>
    <property type="match status" value="1"/>
</dbReference>
<evidence type="ECO:0000313" key="2">
    <source>
        <dbReference type="EMBL" id="OIV37789.1"/>
    </source>
</evidence>
<dbReference type="Gene3D" id="1.10.260.40">
    <property type="entry name" value="lambda repressor-like DNA-binding domains"/>
    <property type="match status" value="1"/>
</dbReference>
<dbReference type="InterPro" id="IPR010982">
    <property type="entry name" value="Lambda_DNA-bd_dom_sf"/>
</dbReference>
<dbReference type="STRING" id="1428644.BIV57_09475"/>
<reference evidence="2 3" key="1">
    <citation type="submission" date="2016-10" db="EMBL/GenBank/DDBJ databases">
        <title>Genome sequence of Streptomyces gilvigriseus MUSC 26.</title>
        <authorList>
            <person name="Lee L.-H."/>
            <person name="Ser H.-L."/>
        </authorList>
    </citation>
    <scope>NUCLEOTIDE SEQUENCE [LARGE SCALE GENOMIC DNA]</scope>
    <source>
        <strain evidence="2 3">MUSC 26</strain>
    </source>
</reference>
<organism evidence="2 3">
    <name type="scientific">Mangrovactinospora gilvigrisea</name>
    <dbReference type="NCBI Taxonomy" id="1428644"/>
    <lineage>
        <taxon>Bacteria</taxon>
        <taxon>Bacillati</taxon>
        <taxon>Actinomycetota</taxon>
        <taxon>Actinomycetes</taxon>
        <taxon>Kitasatosporales</taxon>
        <taxon>Streptomycetaceae</taxon>
        <taxon>Mangrovactinospora</taxon>
    </lineage>
</organism>
<dbReference type="Gene3D" id="3.30.450.180">
    <property type="match status" value="1"/>
</dbReference>